<gene>
    <name evidence="2" type="ORF">E2C01_071272</name>
</gene>
<comment type="caution">
    <text evidence="2">The sequence shown here is derived from an EMBL/GenBank/DDBJ whole genome shotgun (WGS) entry which is preliminary data.</text>
</comment>
<reference evidence="2 3" key="1">
    <citation type="submission" date="2019-05" db="EMBL/GenBank/DDBJ databases">
        <title>Another draft genome of Portunus trituberculatus and its Hox gene families provides insights of decapod evolution.</title>
        <authorList>
            <person name="Jeong J.-H."/>
            <person name="Song I."/>
            <person name="Kim S."/>
            <person name="Choi T."/>
            <person name="Kim D."/>
            <person name="Ryu S."/>
            <person name="Kim W."/>
        </authorList>
    </citation>
    <scope>NUCLEOTIDE SEQUENCE [LARGE SCALE GENOMIC DNA]</scope>
    <source>
        <tissue evidence="2">Muscle</tissue>
    </source>
</reference>
<evidence type="ECO:0000313" key="2">
    <source>
        <dbReference type="EMBL" id="MPC76838.1"/>
    </source>
</evidence>
<dbReference type="EMBL" id="VSRR010044342">
    <property type="protein sequence ID" value="MPC76838.1"/>
    <property type="molecule type" value="Genomic_DNA"/>
</dbReference>
<accession>A0A5B7I7J0</accession>
<evidence type="ECO:0000313" key="3">
    <source>
        <dbReference type="Proteomes" id="UP000324222"/>
    </source>
</evidence>
<dbReference type="AlphaFoldDB" id="A0A5B7I7J0"/>
<sequence>MENSLVKRLRHSQPLNTLQQPGRPAEKFEELTASETDSTFRLCRRSLQDIGRVLTVEVVPFPGFTPQNTVPPSEAYMTFPKVGVRCVELRWQGSHAHPHPHPHSTHLSSAGHLDVAGNVTCL</sequence>
<feature type="region of interest" description="Disordered" evidence="1">
    <location>
        <begin position="1"/>
        <end position="25"/>
    </location>
</feature>
<proteinExistence type="predicted"/>
<name>A0A5B7I7J0_PORTR</name>
<organism evidence="2 3">
    <name type="scientific">Portunus trituberculatus</name>
    <name type="common">Swimming crab</name>
    <name type="synonym">Neptunus trituberculatus</name>
    <dbReference type="NCBI Taxonomy" id="210409"/>
    <lineage>
        <taxon>Eukaryota</taxon>
        <taxon>Metazoa</taxon>
        <taxon>Ecdysozoa</taxon>
        <taxon>Arthropoda</taxon>
        <taxon>Crustacea</taxon>
        <taxon>Multicrustacea</taxon>
        <taxon>Malacostraca</taxon>
        <taxon>Eumalacostraca</taxon>
        <taxon>Eucarida</taxon>
        <taxon>Decapoda</taxon>
        <taxon>Pleocyemata</taxon>
        <taxon>Brachyura</taxon>
        <taxon>Eubrachyura</taxon>
        <taxon>Portunoidea</taxon>
        <taxon>Portunidae</taxon>
        <taxon>Portuninae</taxon>
        <taxon>Portunus</taxon>
    </lineage>
</organism>
<keyword evidence="3" id="KW-1185">Reference proteome</keyword>
<protein>
    <submittedName>
        <fullName evidence="2">Uncharacterized protein</fullName>
    </submittedName>
</protein>
<dbReference type="Proteomes" id="UP000324222">
    <property type="component" value="Unassembled WGS sequence"/>
</dbReference>
<evidence type="ECO:0000256" key="1">
    <source>
        <dbReference type="SAM" id="MobiDB-lite"/>
    </source>
</evidence>